<organism evidence="1">
    <name type="scientific">marine sediment metagenome</name>
    <dbReference type="NCBI Taxonomy" id="412755"/>
    <lineage>
        <taxon>unclassified sequences</taxon>
        <taxon>metagenomes</taxon>
        <taxon>ecological metagenomes</taxon>
    </lineage>
</organism>
<comment type="caution">
    <text evidence="1">The sequence shown here is derived from an EMBL/GenBank/DDBJ whole genome shotgun (WGS) entry which is preliminary data.</text>
</comment>
<dbReference type="EMBL" id="LAZR01023370">
    <property type="protein sequence ID" value="KKL78719.1"/>
    <property type="molecule type" value="Genomic_DNA"/>
</dbReference>
<reference evidence="1" key="1">
    <citation type="journal article" date="2015" name="Nature">
        <title>Complex archaea that bridge the gap between prokaryotes and eukaryotes.</title>
        <authorList>
            <person name="Spang A."/>
            <person name="Saw J.H."/>
            <person name="Jorgensen S.L."/>
            <person name="Zaremba-Niedzwiedzka K."/>
            <person name="Martijn J."/>
            <person name="Lind A.E."/>
            <person name="van Eijk R."/>
            <person name="Schleper C."/>
            <person name="Guy L."/>
            <person name="Ettema T.J."/>
        </authorList>
    </citation>
    <scope>NUCLEOTIDE SEQUENCE</scope>
</reference>
<gene>
    <name evidence="1" type="ORF">LCGC14_2022090</name>
</gene>
<dbReference type="AlphaFoldDB" id="A0A0F9EXC7"/>
<name>A0A0F9EXC7_9ZZZZ</name>
<evidence type="ECO:0000313" key="1">
    <source>
        <dbReference type="EMBL" id="KKL78719.1"/>
    </source>
</evidence>
<protein>
    <submittedName>
        <fullName evidence="1">Uncharacterized protein</fullName>
    </submittedName>
</protein>
<proteinExistence type="predicted"/>
<accession>A0A0F9EXC7</accession>
<sequence>FMDFLVEQADGKLPKDWYEALLGDRRVTQGGHGDIVTSITERRILDTLLLAGKLTQDTDGVLHKA</sequence>
<feature type="non-terminal residue" evidence="1">
    <location>
        <position position="1"/>
    </location>
</feature>